<dbReference type="GO" id="GO:0005739">
    <property type="term" value="C:mitochondrion"/>
    <property type="evidence" value="ECO:0007669"/>
    <property type="project" value="TreeGrafter"/>
</dbReference>
<keyword evidence="5" id="KW-1185">Reference proteome</keyword>
<sequence>MQPVQPGSTYFDALGVSDQPTFDVDVKELRRMFLRSQQRVHPDTYATGEDRERQLAEQQSAWLNRAYHTLREPLARAQYLLQLHGVDVTETESVADPELLMTVMEERERIDDATDATEVRDVFQANEDRIRETITMLGDAFRANNWISAHALTVRLKYWYRLRAAVRTWEDEHGGK</sequence>
<comment type="similarity">
    <text evidence="1">Belongs to the HscB family.</text>
</comment>
<feature type="domain" description="J" evidence="3">
    <location>
        <begin position="9"/>
        <end position="83"/>
    </location>
</feature>
<accession>A0A4V1IWL4</accession>
<evidence type="ECO:0000313" key="4">
    <source>
        <dbReference type="EMBL" id="RKP07969.1"/>
    </source>
</evidence>
<dbReference type="InterPro" id="IPR009073">
    <property type="entry name" value="HscB_oligo_C"/>
</dbReference>
<organism evidence="4 5">
    <name type="scientific">Thamnocephalis sphaerospora</name>
    <dbReference type="NCBI Taxonomy" id="78915"/>
    <lineage>
        <taxon>Eukaryota</taxon>
        <taxon>Fungi</taxon>
        <taxon>Fungi incertae sedis</taxon>
        <taxon>Zoopagomycota</taxon>
        <taxon>Zoopagomycotina</taxon>
        <taxon>Zoopagomycetes</taxon>
        <taxon>Zoopagales</taxon>
        <taxon>Sigmoideomycetaceae</taxon>
        <taxon>Thamnocephalis</taxon>
    </lineage>
</organism>
<keyword evidence="2" id="KW-0143">Chaperone</keyword>
<dbReference type="Proteomes" id="UP000271241">
    <property type="component" value="Unassembled WGS sequence"/>
</dbReference>
<dbReference type="GO" id="GO:0001671">
    <property type="term" value="F:ATPase activator activity"/>
    <property type="evidence" value="ECO:0007669"/>
    <property type="project" value="InterPro"/>
</dbReference>
<dbReference type="PANTHER" id="PTHR14021:SF15">
    <property type="entry name" value="IRON-SULFUR CLUSTER CO-CHAPERONE PROTEIN HSCB"/>
    <property type="match status" value="1"/>
</dbReference>
<dbReference type="GO" id="GO:0051087">
    <property type="term" value="F:protein-folding chaperone binding"/>
    <property type="evidence" value="ECO:0007669"/>
    <property type="project" value="InterPro"/>
</dbReference>
<dbReference type="NCBIfam" id="TIGR00714">
    <property type="entry name" value="hscB"/>
    <property type="match status" value="1"/>
</dbReference>
<dbReference type="CDD" id="cd06257">
    <property type="entry name" value="DnaJ"/>
    <property type="match status" value="1"/>
</dbReference>
<evidence type="ECO:0000313" key="5">
    <source>
        <dbReference type="Proteomes" id="UP000271241"/>
    </source>
</evidence>
<evidence type="ECO:0000256" key="2">
    <source>
        <dbReference type="ARBA" id="ARBA00023186"/>
    </source>
</evidence>
<dbReference type="SUPFAM" id="SSF46565">
    <property type="entry name" value="Chaperone J-domain"/>
    <property type="match status" value="1"/>
</dbReference>
<dbReference type="InterPro" id="IPR036869">
    <property type="entry name" value="J_dom_sf"/>
</dbReference>
<protein>
    <submittedName>
        <fullName evidence="4">Co-chaperone HscB, C-terminal oligomerization domain-containing protein</fullName>
    </submittedName>
</protein>
<dbReference type="InterPro" id="IPR004640">
    <property type="entry name" value="HscB"/>
</dbReference>
<dbReference type="OrthoDB" id="448954at2759"/>
<proteinExistence type="inferred from homology"/>
<name>A0A4V1IWL4_9FUNG</name>
<gene>
    <name evidence="4" type="ORF">THASP1DRAFT_16311</name>
</gene>
<dbReference type="GO" id="GO:0051259">
    <property type="term" value="P:protein complex oligomerization"/>
    <property type="evidence" value="ECO:0007669"/>
    <property type="project" value="InterPro"/>
</dbReference>
<dbReference type="Gene3D" id="1.20.1280.20">
    <property type="entry name" value="HscB, C-terminal domain"/>
    <property type="match status" value="1"/>
</dbReference>
<dbReference type="STRING" id="78915.A0A4V1IWL4"/>
<dbReference type="EMBL" id="KZ992653">
    <property type="protein sequence ID" value="RKP07969.1"/>
    <property type="molecule type" value="Genomic_DNA"/>
</dbReference>
<dbReference type="InterPro" id="IPR001623">
    <property type="entry name" value="DnaJ_domain"/>
</dbReference>
<evidence type="ECO:0000259" key="3">
    <source>
        <dbReference type="PROSITE" id="PS50076"/>
    </source>
</evidence>
<dbReference type="InterPro" id="IPR036386">
    <property type="entry name" value="HscB_C_sf"/>
</dbReference>
<dbReference type="PANTHER" id="PTHR14021">
    <property type="entry name" value="IRON-SULFUR CLUSTER CO-CHAPERONE PROTEIN HSCB"/>
    <property type="match status" value="1"/>
</dbReference>
<dbReference type="AlphaFoldDB" id="A0A4V1IWL4"/>
<dbReference type="PROSITE" id="PS50076">
    <property type="entry name" value="DNAJ_2"/>
    <property type="match status" value="1"/>
</dbReference>
<dbReference type="Gene3D" id="1.10.287.110">
    <property type="entry name" value="DnaJ domain"/>
    <property type="match status" value="1"/>
</dbReference>
<evidence type="ECO:0000256" key="1">
    <source>
        <dbReference type="ARBA" id="ARBA00010476"/>
    </source>
</evidence>
<dbReference type="SUPFAM" id="SSF47144">
    <property type="entry name" value="HSC20 (HSCB), C-terminal oligomerisation domain"/>
    <property type="match status" value="1"/>
</dbReference>
<dbReference type="GO" id="GO:0044571">
    <property type="term" value="P:[2Fe-2S] cluster assembly"/>
    <property type="evidence" value="ECO:0007669"/>
    <property type="project" value="InterPro"/>
</dbReference>
<reference evidence="5" key="1">
    <citation type="journal article" date="2018" name="Nat. Microbiol.">
        <title>Leveraging single-cell genomics to expand the fungal tree of life.</title>
        <authorList>
            <person name="Ahrendt S.R."/>
            <person name="Quandt C.A."/>
            <person name="Ciobanu D."/>
            <person name="Clum A."/>
            <person name="Salamov A."/>
            <person name="Andreopoulos B."/>
            <person name="Cheng J.F."/>
            <person name="Woyke T."/>
            <person name="Pelin A."/>
            <person name="Henrissat B."/>
            <person name="Reynolds N.K."/>
            <person name="Benny G.L."/>
            <person name="Smith M.E."/>
            <person name="James T.Y."/>
            <person name="Grigoriev I.V."/>
        </authorList>
    </citation>
    <scope>NUCLEOTIDE SEQUENCE [LARGE SCALE GENOMIC DNA]</scope>
    <source>
        <strain evidence="5">RSA 1356</strain>
    </source>
</reference>
<dbReference type="Pfam" id="PF07743">
    <property type="entry name" value="HSCB_C"/>
    <property type="match status" value="1"/>
</dbReference>